<sequence length="142" mass="16142">RRGDPLKPDATVLKSAIEVAYVEIKALKDARSQSKFSSGARNQIDLYPRNQRSVTVVHCVQVFGYKVKLFKIEYVSGLYVWTEVASGYLPRDHQALDVIPKFLGLITRLKAMLDNINVESCRVPLLVTCQTSFWLMMLGHNR</sequence>
<gene>
    <name evidence="1" type="ORF">BGZ97_008858</name>
</gene>
<dbReference type="OrthoDB" id="2409461at2759"/>
<dbReference type="AlphaFoldDB" id="A0A9P6QPC2"/>
<protein>
    <submittedName>
        <fullName evidence="1">Uncharacterized protein</fullName>
    </submittedName>
</protein>
<name>A0A9P6QPC2_9FUNG</name>
<feature type="non-terminal residue" evidence="1">
    <location>
        <position position="142"/>
    </location>
</feature>
<dbReference type="EMBL" id="JAAAIN010004112">
    <property type="protein sequence ID" value="KAG0282766.1"/>
    <property type="molecule type" value="Genomic_DNA"/>
</dbReference>
<dbReference type="Proteomes" id="UP000823405">
    <property type="component" value="Unassembled WGS sequence"/>
</dbReference>
<evidence type="ECO:0000313" key="2">
    <source>
        <dbReference type="Proteomes" id="UP000823405"/>
    </source>
</evidence>
<accession>A0A9P6QPC2</accession>
<evidence type="ECO:0000313" key="1">
    <source>
        <dbReference type="EMBL" id="KAG0282766.1"/>
    </source>
</evidence>
<keyword evidence="2" id="KW-1185">Reference proteome</keyword>
<organism evidence="1 2">
    <name type="scientific">Linnemannia gamsii</name>
    <dbReference type="NCBI Taxonomy" id="64522"/>
    <lineage>
        <taxon>Eukaryota</taxon>
        <taxon>Fungi</taxon>
        <taxon>Fungi incertae sedis</taxon>
        <taxon>Mucoromycota</taxon>
        <taxon>Mortierellomycotina</taxon>
        <taxon>Mortierellomycetes</taxon>
        <taxon>Mortierellales</taxon>
        <taxon>Mortierellaceae</taxon>
        <taxon>Linnemannia</taxon>
    </lineage>
</organism>
<proteinExistence type="predicted"/>
<reference evidence="1" key="1">
    <citation type="journal article" date="2020" name="Fungal Divers.">
        <title>Resolving the Mortierellaceae phylogeny through synthesis of multi-gene phylogenetics and phylogenomics.</title>
        <authorList>
            <person name="Vandepol N."/>
            <person name="Liber J."/>
            <person name="Desiro A."/>
            <person name="Na H."/>
            <person name="Kennedy M."/>
            <person name="Barry K."/>
            <person name="Grigoriev I.V."/>
            <person name="Miller A.N."/>
            <person name="O'Donnell K."/>
            <person name="Stajich J.E."/>
            <person name="Bonito G."/>
        </authorList>
    </citation>
    <scope>NUCLEOTIDE SEQUENCE</scope>
    <source>
        <strain evidence="1">NVP60</strain>
    </source>
</reference>
<comment type="caution">
    <text evidence="1">The sequence shown here is derived from an EMBL/GenBank/DDBJ whole genome shotgun (WGS) entry which is preliminary data.</text>
</comment>